<feature type="region of interest" description="Disordered" evidence="1">
    <location>
        <begin position="109"/>
        <end position="144"/>
    </location>
</feature>
<evidence type="ECO:0000256" key="1">
    <source>
        <dbReference type="SAM" id="MobiDB-lite"/>
    </source>
</evidence>
<gene>
    <name evidence="3" type="ORF">GAYE_SCF01G1926</name>
</gene>
<reference evidence="3 4" key="1">
    <citation type="submission" date="2022-07" db="EMBL/GenBank/DDBJ databases">
        <title>Genome-wide signatures of adaptation to extreme environments.</title>
        <authorList>
            <person name="Cho C.H."/>
            <person name="Yoon H.S."/>
        </authorList>
    </citation>
    <scope>NUCLEOTIDE SEQUENCE [LARGE SCALE GENOMIC DNA]</scope>
    <source>
        <strain evidence="3 4">108.79 E11</strain>
    </source>
</reference>
<evidence type="ECO:0000259" key="2">
    <source>
        <dbReference type="Pfam" id="PF10419"/>
    </source>
</evidence>
<accession>A0AAV9I9M6</accession>
<comment type="caution">
    <text evidence="3">The sequence shown here is derived from an EMBL/GenBank/DDBJ whole genome shotgun (WGS) entry which is preliminary data.</text>
</comment>
<name>A0AAV9I9M6_9RHOD</name>
<dbReference type="InterPro" id="IPR019481">
    <property type="entry name" value="TFIIIC_triple_barrel"/>
</dbReference>
<dbReference type="Pfam" id="PF10419">
    <property type="entry name" value="TFIIIC_sub6"/>
    <property type="match status" value="1"/>
</dbReference>
<dbReference type="Proteomes" id="UP001300502">
    <property type="component" value="Unassembled WGS sequence"/>
</dbReference>
<dbReference type="EMBL" id="JANCYU010000021">
    <property type="protein sequence ID" value="KAK4524027.1"/>
    <property type="molecule type" value="Genomic_DNA"/>
</dbReference>
<proteinExistence type="predicted"/>
<keyword evidence="4" id="KW-1185">Reference proteome</keyword>
<evidence type="ECO:0000313" key="3">
    <source>
        <dbReference type="EMBL" id="KAK4524027.1"/>
    </source>
</evidence>
<sequence length="144" mass="15899">MVVSAESKEESTADESIVEELVVLRLPQTGNLQTSSATHFRLIGLKEGKPFLQVGNEVFQGTFEKPLGTILLFGNQEDTSNQEDEIARPSSWGLIGYTEETIEFEKVQLRKKNTGPSQKQAEDSEGQPSSHSTLQENKEASSQD</sequence>
<organism evidence="3 4">
    <name type="scientific">Galdieria yellowstonensis</name>
    <dbReference type="NCBI Taxonomy" id="3028027"/>
    <lineage>
        <taxon>Eukaryota</taxon>
        <taxon>Rhodophyta</taxon>
        <taxon>Bangiophyceae</taxon>
        <taxon>Galdieriales</taxon>
        <taxon>Galdieriaceae</taxon>
        <taxon>Galdieria</taxon>
    </lineage>
</organism>
<feature type="compositionally biased region" description="Polar residues" evidence="1">
    <location>
        <begin position="126"/>
        <end position="135"/>
    </location>
</feature>
<evidence type="ECO:0000313" key="4">
    <source>
        <dbReference type="Proteomes" id="UP001300502"/>
    </source>
</evidence>
<feature type="domain" description="Transcription factor TFIIIC triple barrel" evidence="2">
    <location>
        <begin position="20"/>
        <end position="109"/>
    </location>
</feature>
<dbReference type="AlphaFoldDB" id="A0AAV9I9M6"/>
<protein>
    <recommendedName>
        <fullName evidence="2">Transcription factor TFIIIC triple barrel domain-containing protein</fullName>
    </recommendedName>
</protein>
<dbReference type="Gene3D" id="2.60.40.4370">
    <property type="match status" value="1"/>
</dbReference>